<reference evidence="2 3" key="1">
    <citation type="journal article" date="2012" name="J. Bacteriol.">
        <title>Genome sequences of type strains of seven species of the marine bacterium Pseudoalteromonas.</title>
        <authorList>
            <person name="Xie B.B."/>
            <person name="Shu Y.L."/>
            <person name="Qin Q.L."/>
            <person name="Rong J.C."/>
            <person name="Zhang X.Y."/>
            <person name="Chen X.L."/>
            <person name="Shi M."/>
            <person name="He H.L."/>
            <person name="Zhou B.C."/>
            <person name="Zhang Y.Z."/>
        </authorList>
    </citation>
    <scope>NUCLEOTIDE SEQUENCE [LARGE SCALE GENOMIC DNA]</scope>
    <source>
        <strain evidence="2 3">A 37-1-2</strain>
    </source>
</reference>
<dbReference type="EMBL" id="CP011025">
    <property type="protein sequence ID" value="ATC87208.1"/>
    <property type="molecule type" value="Genomic_DNA"/>
</dbReference>
<name>A0A290S4X0_9GAMM</name>
<accession>A0A290S4X0</accession>
<keyword evidence="1" id="KW-0812">Transmembrane</keyword>
<keyword evidence="1" id="KW-0472">Membrane</keyword>
<feature type="transmembrane region" description="Helical" evidence="1">
    <location>
        <begin position="21"/>
        <end position="38"/>
    </location>
</feature>
<organism evidence="2 3">
    <name type="scientific">Pseudoalteromonas arctica A 37-1-2</name>
    <dbReference type="NCBI Taxonomy" id="1117313"/>
    <lineage>
        <taxon>Bacteria</taxon>
        <taxon>Pseudomonadati</taxon>
        <taxon>Pseudomonadota</taxon>
        <taxon>Gammaproteobacteria</taxon>
        <taxon>Alteromonadales</taxon>
        <taxon>Pseudoalteromonadaceae</taxon>
        <taxon>Pseudoalteromonas</taxon>
    </lineage>
</organism>
<protein>
    <submittedName>
        <fullName evidence="2">Uncharacterized protein</fullName>
    </submittedName>
</protein>
<sequence length="41" mass="4927">MNCKMQIKWKNLNTQITKLNLLNLLFLFLFYSLSKWSVTCS</sequence>
<evidence type="ECO:0000313" key="3">
    <source>
        <dbReference type="Proteomes" id="UP000016505"/>
    </source>
</evidence>
<dbReference type="KEGG" id="part:PARC_a2757"/>
<dbReference type="Proteomes" id="UP000016505">
    <property type="component" value="Chromosome I"/>
</dbReference>
<evidence type="ECO:0000313" key="2">
    <source>
        <dbReference type="EMBL" id="ATC87208.1"/>
    </source>
</evidence>
<dbReference type="AlphaFoldDB" id="A0A290S4X0"/>
<gene>
    <name evidence="2" type="ORF">PARC_a2757</name>
</gene>
<keyword evidence="1" id="KW-1133">Transmembrane helix</keyword>
<evidence type="ECO:0000256" key="1">
    <source>
        <dbReference type="SAM" id="Phobius"/>
    </source>
</evidence>
<proteinExistence type="predicted"/>